<dbReference type="CDD" id="cd07067">
    <property type="entry name" value="HP_PGM_like"/>
    <property type="match status" value="1"/>
</dbReference>
<evidence type="ECO:0000256" key="1">
    <source>
        <dbReference type="PIRSR" id="PIRSR613078-1"/>
    </source>
</evidence>
<keyword evidence="4" id="KW-1185">Reference proteome</keyword>
<gene>
    <name evidence="3" type="ORF">SCLAR_v1c09800</name>
</gene>
<feature type="binding site" evidence="2">
    <location>
        <begin position="9"/>
        <end position="16"/>
    </location>
    <ligand>
        <name>substrate</name>
    </ligand>
</feature>
<dbReference type="EMBL" id="CP024870">
    <property type="protein sequence ID" value="ATX71282.1"/>
    <property type="molecule type" value="Genomic_DNA"/>
</dbReference>
<reference evidence="3 4" key="1">
    <citation type="submission" date="2017-11" db="EMBL/GenBank/DDBJ databases">
        <title>Complete genome sequence of Spiroplasma clarkii CN-5 (DSM 19994).</title>
        <authorList>
            <person name="Tsai Y.-M."/>
            <person name="Chang A."/>
            <person name="Lo W.-S."/>
            <person name="Kuo C.-H."/>
        </authorList>
    </citation>
    <scope>NUCLEOTIDE SEQUENCE [LARGE SCALE GENOMIC DNA]</scope>
    <source>
        <strain evidence="3 4">CN-5</strain>
    </source>
</reference>
<evidence type="ECO:0000313" key="3">
    <source>
        <dbReference type="EMBL" id="ATX71282.1"/>
    </source>
</evidence>
<name>A0A1Y0L2F1_9MOLU</name>
<dbReference type="InterPro" id="IPR050275">
    <property type="entry name" value="PGM_Phosphatase"/>
</dbReference>
<dbReference type="Proteomes" id="UP000231179">
    <property type="component" value="Chromosome"/>
</dbReference>
<evidence type="ECO:0008006" key="5">
    <source>
        <dbReference type="Google" id="ProtNLM"/>
    </source>
</evidence>
<sequence>MKKTIYFMRHGQTVFNELKQIQGWCDSPLTKFGIAQAKVAGQWFKDNQLVFQKAYCSTAERTADTIENVFPNLVYHRLKGLKEQGYGKFEGQPEFLSPLPPYNDFFKYAGGESETEVYARIAETIKSIAKADADSQILIVGHGAAIQYFLRKHLKENQTAPKFTNCSILIFEYENDDFEFIKVINHDYSHLKE</sequence>
<dbReference type="KEGG" id="scla:SCLARK_001415"/>
<feature type="active site" description="Proton donor/acceptor" evidence="1">
    <location>
        <position position="83"/>
    </location>
</feature>
<feature type="binding site" evidence="2">
    <location>
        <begin position="83"/>
        <end position="86"/>
    </location>
    <ligand>
        <name>substrate</name>
    </ligand>
</feature>
<dbReference type="InterPro" id="IPR029033">
    <property type="entry name" value="His_PPase_superfam"/>
</dbReference>
<dbReference type="GO" id="GO:0005737">
    <property type="term" value="C:cytoplasm"/>
    <property type="evidence" value="ECO:0007669"/>
    <property type="project" value="TreeGrafter"/>
</dbReference>
<dbReference type="InterPro" id="IPR013078">
    <property type="entry name" value="His_Pase_superF_clade-1"/>
</dbReference>
<proteinExistence type="predicted"/>
<organism evidence="3 4">
    <name type="scientific">Spiroplasma clarkii</name>
    <dbReference type="NCBI Taxonomy" id="2139"/>
    <lineage>
        <taxon>Bacteria</taxon>
        <taxon>Bacillati</taxon>
        <taxon>Mycoplasmatota</taxon>
        <taxon>Mollicutes</taxon>
        <taxon>Entomoplasmatales</taxon>
        <taxon>Spiroplasmataceae</taxon>
        <taxon>Spiroplasma</taxon>
    </lineage>
</organism>
<protein>
    <recommendedName>
        <fullName evidence="5">Phosphoglycerate mutase</fullName>
    </recommendedName>
</protein>
<feature type="active site" description="Tele-phosphohistidine intermediate" evidence="1">
    <location>
        <position position="10"/>
    </location>
</feature>
<dbReference type="AlphaFoldDB" id="A0A1Y0L2F1"/>
<feature type="binding site" evidence="2">
    <location>
        <position position="61"/>
    </location>
    <ligand>
        <name>substrate</name>
    </ligand>
</feature>
<dbReference type="GO" id="GO:0016791">
    <property type="term" value="F:phosphatase activity"/>
    <property type="evidence" value="ECO:0007669"/>
    <property type="project" value="TreeGrafter"/>
</dbReference>
<dbReference type="Gene3D" id="3.40.50.1240">
    <property type="entry name" value="Phosphoglycerate mutase-like"/>
    <property type="match status" value="1"/>
</dbReference>
<dbReference type="RefSeq" id="WP_186788111.1">
    <property type="nucleotide sequence ID" value="NZ_CP015819.1"/>
</dbReference>
<evidence type="ECO:0000256" key="2">
    <source>
        <dbReference type="PIRSR" id="PIRSR613078-2"/>
    </source>
</evidence>
<dbReference type="PANTHER" id="PTHR48100:SF5">
    <property type="entry name" value="HISTIDINE PHOSPHATASE FAMILY PROTEIN"/>
    <property type="match status" value="1"/>
</dbReference>
<dbReference type="Pfam" id="PF00300">
    <property type="entry name" value="His_Phos_1"/>
    <property type="match status" value="1"/>
</dbReference>
<dbReference type="PANTHER" id="PTHR48100">
    <property type="entry name" value="BROAD-SPECIFICITY PHOSPHATASE YOR283W-RELATED"/>
    <property type="match status" value="1"/>
</dbReference>
<accession>A0A1Y0L2F1</accession>
<dbReference type="SMART" id="SM00855">
    <property type="entry name" value="PGAM"/>
    <property type="match status" value="1"/>
</dbReference>
<evidence type="ECO:0000313" key="4">
    <source>
        <dbReference type="Proteomes" id="UP000231179"/>
    </source>
</evidence>
<dbReference type="SUPFAM" id="SSF53254">
    <property type="entry name" value="Phosphoglycerate mutase-like"/>
    <property type="match status" value="1"/>
</dbReference>